<dbReference type="Pfam" id="PF17991">
    <property type="entry name" value="Thioredoxin_10"/>
    <property type="match status" value="1"/>
</dbReference>
<comment type="caution">
    <text evidence="9">The sequence shown here is derived from an EMBL/GenBank/DDBJ whole genome shotgun (WGS) entry which is preliminary data.</text>
</comment>
<evidence type="ECO:0000259" key="8">
    <source>
        <dbReference type="PROSITE" id="PS51352"/>
    </source>
</evidence>
<dbReference type="GO" id="GO:0016491">
    <property type="term" value="F:oxidoreductase activity"/>
    <property type="evidence" value="ECO:0007669"/>
    <property type="project" value="InterPro"/>
</dbReference>
<evidence type="ECO:0000256" key="3">
    <source>
        <dbReference type="ARBA" id="ARBA00022692"/>
    </source>
</evidence>
<dbReference type="InterPro" id="IPR050553">
    <property type="entry name" value="Thioredoxin_ResA/DsbE_sf"/>
</dbReference>
<dbReference type="SUPFAM" id="SSF52833">
    <property type="entry name" value="Thioredoxin-like"/>
    <property type="match status" value="1"/>
</dbReference>
<dbReference type="Pfam" id="PF08534">
    <property type="entry name" value="Redoxin"/>
    <property type="match status" value="1"/>
</dbReference>
<protein>
    <submittedName>
        <fullName evidence="9">Cytochrome c biogenesis protein</fullName>
    </submittedName>
</protein>
<evidence type="ECO:0000256" key="6">
    <source>
        <dbReference type="ARBA" id="ARBA00023136"/>
    </source>
</evidence>
<keyword evidence="5 7" id="KW-1133">Transmembrane helix</keyword>
<organism evidence="9 10">
    <name type="scientific">Candidatus Criblamydia sequanensis CRIB-18</name>
    <dbReference type="NCBI Taxonomy" id="1437425"/>
    <lineage>
        <taxon>Bacteria</taxon>
        <taxon>Pseudomonadati</taxon>
        <taxon>Chlamydiota</taxon>
        <taxon>Chlamydiia</taxon>
        <taxon>Parachlamydiales</taxon>
        <taxon>Candidatus Criblamydiaceae</taxon>
        <taxon>Candidatus Criblamydia</taxon>
    </lineage>
</organism>
<evidence type="ECO:0000256" key="1">
    <source>
        <dbReference type="ARBA" id="ARBA00004651"/>
    </source>
</evidence>
<dbReference type="eggNOG" id="COG0785">
    <property type="taxonomic scope" value="Bacteria"/>
</dbReference>
<reference evidence="9" key="1">
    <citation type="submission" date="2013-12" db="EMBL/GenBank/DDBJ databases">
        <authorList>
            <person name="Linke B."/>
        </authorList>
    </citation>
    <scope>NUCLEOTIDE SEQUENCE [LARGE SCALE GENOMIC DNA]</scope>
    <source>
        <strain evidence="9">CRIB-18</strain>
    </source>
</reference>
<proteinExistence type="predicted"/>
<dbReference type="PANTHER" id="PTHR42852">
    <property type="entry name" value="THIOL:DISULFIDE INTERCHANGE PROTEIN DSBE"/>
    <property type="match status" value="1"/>
</dbReference>
<keyword evidence="6 7" id="KW-0472">Membrane</keyword>
<sequence length="552" mass="62242">MFLLLVFSFLAGIMTVLSPCVLPVLPAILAAGSSGSGRRVLAIIAGLTLSFIFFTLFLKTLVSFTGISADFLRMSAIILMAVFGGVLLFPKASDWFALKTGKIASFGSNIQRKFQFGETILDGFILGLILGLLFTPCAGPILATVIILSATESLTLNAVLLMVFYALGSALTLLVILLASRKALHFFGPLKKHLESIRKLFGALMILTALLLYFHGEAYLQKLTLKYVPFVQLDTQESVVKELAKLKGHKSNIIEMPEFLSGMKWFNSEPLSKESLKGKVVLVDFWTYSCINCIRTFPYLKDWYEKYKDKGFVIVGVHTPEFEFEKKEGNVKEAIGRFGLTYPIVLDNDYKIWTAYSNLYWPAHYLYNREGLLVQQHFGEGAYQETENEIRRLLGLEPIKTEEASRKIRRTTKETYLGYARAQAYINNVIPDQWKTYKAAMPLSEDKIRLDGEWKVGEEYALSKKGSVLELNFLATQVFLVMESEDFALIKVEIDGEPVKDSNKTLDYVEGDLIVKTPRKYDVFRSKDIARHNLKLIFEGGVKVYAFTFGDD</sequence>
<name>A0A090D101_9BACT</name>
<dbReference type="GO" id="GO:0005886">
    <property type="term" value="C:plasma membrane"/>
    <property type="evidence" value="ECO:0007669"/>
    <property type="project" value="UniProtKB-SubCell"/>
</dbReference>
<accession>A0A090D101</accession>
<dbReference type="OrthoDB" id="9811352at2"/>
<evidence type="ECO:0000256" key="2">
    <source>
        <dbReference type="ARBA" id="ARBA00022475"/>
    </source>
</evidence>
<dbReference type="Gene3D" id="3.40.30.10">
    <property type="entry name" value="Glutaredoxin"/>
    <property type="match status" value="1"/>
</dbReference>
<dbReference type="AlphaFoldDB" id="A0A090D101"/>
<evidence type="ECO:0000313" key="10">
    <source>
        <dbReference type="Proteomes" id="UP000031552"/>
    </source>
</evidence>
<dbReference type="STRING" id="1437425.CSEC_0411"/>
<dbReference type="InterPro" id="IPR013766">
    <property type="entry name" value="Thioredoxin_domain"/>
</dbReference>
<keyword evidence="4" id="KW-0201">Cytochrome c-type biogenesis</keyword>
<dbReference type="eggNOG" id="COG0526">
    <property type="taxonomic scope" value="Bacteria"/>
</dbReference>
<evidence type="ECO:0000256" key="4">
    <source>
        <dbReference type="ARBA" id="ARBA00022748"/>
    </source>
</evidence>
<keyword evidence="3 7" id="KW-0812">Transmembrane</keyword>
<dbReference type="InterPro" id="IPR041017">
    <property type="entry name" value="Thioredoxin_10"/>
</dbReference>
<dbReference type="InterPro" id="IPR003834">
    <property type="entry name" value="Cyt_c_assmbl_TM_dom"/>
</dbReference>
<evidence type="ECO:0000256" key="5">
    <source>
        <dbReference type="ARBA" id="ARBA00022989"/>
    </source>
</evidence>
<feature type="domain" description="Thioredoxin" evidence="8">
    <location>
        <begin position="250"/>
        <end position="395"/>
    </location>
</feature>
<dbReference type="GO" id="GO:0017004">
    <property type="term" value="P:cytochrome complex assembly"/>
    <property type="evidence" value="ECO:0007669"/>
    <property type="project" value="UniProtKB-KW"/>
</dbReference>
<keyword evidence="10" id="KW-1185">Reference proteome</keyword>
<comment type="subcellular location">
    <subcellularLocation>
        <location evidence="1">Cell membrane</location>
        <topology evidence="1">Multi-pass membrane protein</topology>
    </subcellularLocation>
</comment>
<dbReference type="CDD" id="cd03012">
    <property type="entry name" value="TlpA_like_DipZ_like"/>
    <property type="match status" value="1"/>
</dbReference>
<dbReference type="Gene3D" id="2.60.120.260">
    <property type="entry name" value="Galactose-binding domain-like"/>
    <property type="match status" value="1"/>
</dbReference>
<dbReference type="Proteomes" id="UP000031552">
    <property type="component" value="Unassembled WGS sequence"/>
</dbReference>
<dbReference type="RefSeq" id="WP_053331694.1">
    <property type="nucleotide sequence ID" value="NZ_CCEJ010000003.1"/>
</dbReference>
<feature type="transmembrane region" description="Helical" evidence="7">
    <location>
        <begin position="154"/>
        <end position="179"/>
    </location>
</feature>
<dbReference type="InterPro" id="IPR013740">
    <property type="entry name" value="Redoxin"/>
</dbReference>
<feature type="transmembrane region" description="Helical" evidence="7">
    <location>
        <begin position="6"/>
        <end position="28"/>
    </location>
</feature>
<evidence type="ECO:0000313" key="9">
    <source>
        <dbReference type="EMBL" id="CDR33248.1"/>
    </source>
</evidence>
<feature type="transmembrane region" description="Helical" evidence="7">
    <location>
        <begin position="200"/>
        <end position="216"/>
    </location>
</feature>
<feature type="transmembrane region" description="Helical" evidence="7">
    <location>
        <begin position="40"/>
        <end position="59"/>
    </location>
</feature>
<reference evidence="9" key="2">
    <citation type="submission" date="2014-09" db="EMBL/GenBank/DDBJ databases">
        <title>Criblamydia sequanensis harbors a mega-plasmid encoding arsenite resistance.</title>
        <authorList>
            <person name="Bertelli C."/>
            <person name="Goesmann A."/>
            <person name="Greub G."/>
        </authorList>
    </citation>
    <scope>NUCLEOTIDE SEQUENCE [LARGE SCALE GENOMIC DNA]</scope>
    <source>
        <strain evidence="9">CRIB-18</strain>
    </source>
</reference>
<evidence type="ECO:0000256" key="7">
    <source>
        <dbReference type="SAM" id="Phobius"/>
    </source>
</evidence>
<dbReference type="EMBL" id="CCEJ010000003">
    <property type="protein sequence ID" value="CDR33248.1"/>
    <property type="molecule type" value="Genomic_DNA"/>
</dbReference>
<dbReference type="InterPro" id="IPR036249">
    <property type="entry name" value="Thioredoxin-like_sf"/>
</dbReference>
<feature type="transmembrane region" description="Helical" evidence="7">
    <location>
        <begin position="71"/>
        <end position="89"/>
    </location>
</feature>
<gene>
    <name evidence="9" type="ORF">CSEC_0411</name>
</gene>
<keyword evidence="2" id="KW-1003">Cell membrane</keyword>
<feature type="transmembrane region" description="Helical" evidence="7">
    <location>
        <begin position="120"/>
        <end position="148"/>
    </location>
</feature>
<dbReference type="PANTHER" id="PTHR42852:SF13">
    <property type="entry name" value="PROTEIN DIPZ"/>
    <property type="match status" value="1"/>
</dbReference>
<dbReference type="Pfam" id="PF02683">
    <property type="entry name" value="DsbD_TM"/>
    <property type="match status" value="1"/>
</dbReference>
<dbReference type="PROSITE" id="PS51352">
    <property type="entry name" value="THIOREDOXIN_2"/>
    <property type="match status" value="1"/>
</dbReference>